<dbReference type="PROSITE" id="PS00571">
    <property type="entry name" value="AMIDASES"/>
    <property type="match status" value="1"/>
</dbReference>
<feature type="transmembrane region" description="Helical" evidence="5">
    <location>
        <begin position="420"/>
        <end position="444"/>
    </location>
</feature>
<gene>
    <name evidence="8" type="ORF">E2C04_14660</name>
</gene>
<evidence type="ECO:0000256" key="4">
    <source>
        <dbReference type="ARBA" id="ARBA00023136"/>
    </source>
</evidence>
<sequence length="1113" mass="118246">MTTTTTETGTRSPQLRGPRRRRALPPLLAWPALIWISVSVIVPVAFVVTVGFWRLDGFELVQDWDPSTYSQMLGDSTFWGIVAWTVRTWVTVLALVLAIGIPAAYFIARHVRSLSMQTAILMLTVLPFWVSYVIRIITWIPMFGNKGVLNGALVKAGILEDPSSAFLYNATAMTIALVSMYIVFIVGPVYFGLSRIDADTLAASRMSGASPWTTFWKVELPLAKPGIVAGSFFATVFLLGDFATEQIVGGHQPDAGRALPAVCRDAPVADGSGGLRGAARDRTGADLAAQPRPRLAEGGLSHGGPDPRTADLQVRQHGVPHAGADRAVRTSAGDDQPVLHRGPDVDVPAGEPVADLLREAAAPRPDRALHDRRRADHRLLGPTPAVLAAGALTAVVATVLGLSAAIAFRQQFRGRNSLFFVLLLGMIAPGIVVGLGIRLLATAIDLEPRWYTTGLLVHVGWTLPFSFVIFMIFLNRFDRQIEEAASMLGATALQVFRHVTLPILRPAVLASLLFGFTLSFDELQRSALALGQDVSLPRALVSVTTIRVTPVVYSLGAIIAIASLALVLVYLVVFERDAKKLYAPPRRRTTSDGRPRADRVRRPAARAVARAEPAARPHARGGAGRDRRRHVVRPEPRGPEVNSDLDILSAGAAMRRGDLSPVELTRACLTRIDEVDGAVNAYVEVYADDALAAARQAEDEIGRGVDRGPLHGIPIAVKDLFDVAGRVTAAGSRSLADAPPAEADAHSVGLLRDGGAVILGKTHTHEFAFGSTTPQTGNPWDLDRVPGGSSGGSAAALALDTCLMALGTDTAGSIRMPAALCGVVGIKPTYGRVSKGGIAPLSWSLDHAGPLTRYVADAAAALQVMAGHDPADVGSHDAPVPDYLARLGDGVEGLTIAVPVNHYAENLSAGMQQAYEQSLAVLEQLGANIVAVELPLAGAYMGATFAIMMAEASAYHRRRLGSLGDLYTEDVRALLEAGLSLPAVDYVDGQRTRGLVQAEWQQILTSADVVVVPTLPTSAALRDSDVLDITDSYSESVMSAYVRLSCPANLTGLPALSVPCGVDAQGLPLGLQIIGRPFDEATVLRVGAAYERATTWHQLRPPSPEPHTGSGQR</sequence>
<dbReference type="PANTHER" id="PTHR11895:SF176">
    <property type="entry name" value="AMIDASE AMID-RELATED"/>
    <property type="match status" value="1"/>
</dbReference>
<dbReference type="Proteomes" id="UP000297025">
    <property type="component" value="Chromosome"/>
</dbReference>
<evidence type="ECO:0000313" key="9">
    <source>
        <dbReference type="Proteomes" id="UP000297025"/>
    </source>
</evidence>
<feature type="transmembrane region" description="Helical" evidence="5">
    <location>
        <begin position="88"/>
        <end position="108"/>
    </location>
</feature>
<protein>
    <submittedName>
        <fullName evidence="8">ABC transporter permease subunit</fullName>
    </submittedName>
</protein>
<feature type="region of interest" description="Disordered" evidence="6">
    <location>
        <begin position="585"/>
        <end position="643"/>
    </location>
</feature>
<dbReference type="Gene3D" id="1.10.3720.10">
    <property type="entry name" value="MetI-like"/>
    <property type="match status" value="2"/>
</dbReference>
<feature type="domain" description="ABC transmembrane type-1" evidence="7">
    <location>
        <begin position="82"/>
        <end position="301"/>
    </location>
</feature>
<proteinExistence type="inferred from homology"/>
<dbReference type="KEGG" id="ndp:E2C04_14660"/>
<feature type="transmembrane region" description="Helical" evidence="5">
    <location>
        <begin position="166"/>
        <end position="193"/>
    </location>
</feature>
<evidence type="ECO:0000256" key="2">
    <source>
        <dbReference type="ARBA" id="ARBA00022692"/>
    </source>
</evidence>
<feature type="domain" description="ABC transmembrane type-1" evidence="7">
    <location>
        <begin position="383"/>
        <end position="570"/>
    </location>
</feature>
<feature type="transmembrane region" description="Helical" evidence="5">
    <location>
        <begin position="120"/>
        <end position="140"/>
    </location>
</feature>
<feature type="transmembrane region" description="Helical" evidence="5">
    <location>
        <begin position="450"/>
        <end position="474"/>
    </location>
</feature>
<dbReference type="GO" id="GO:0003824">
    <property type="term" value="F:catalytic activity"/>
    <property type="evidence" value="ECO:0007669"/>
    <property type="project" value="InterPro"/>
</dbReference>
<accession>A0A4P7UD15</accession>
<dbReference type="PROSITE" id="PS50928">
    <property type="entry name" value="ABC_TM1"/>
    <property type="match status" value="2"/>
</dbReference>
<organism evidence="8 9">
    <name type="scientific">Nocardioides daphniae</name>
    <dbReference type="NCBI Taxonomy" id="402297"/>
    <lineage>
        <taxon>Bacteria</taxon>
        <taxon>Bacillati</taxon>
        <taxon>Actinomycetota</taxon>
        <taxon>Actinomycetes</taxon>
        <taxon>Propionibacteriales</taxon>
        <taxon>Nocardioidaceae</taxon>
        <taxon>Nocardioides</taxon>
    </lineage>
</organism>
<keyword evidence="4 5" id="KW-0472">Membrane</keyword>
<dbReference type="InterPro" id="IPR023631">
    <property type="entry name" value="Amidase_dom"/>
</dbReference>
<dbReference type="InterPro" id="IPR036928">
    <property type="entry name" value="AS_sf"/>
</dbReference>
<evidence type="ECO:0000256" key="3">
    <source>
        <dbReference type="ARBA" id="ARBA00022989"/>
    </source>
</evidence>
<feature type="transmembrane region" description="Helical" evidence="5">
    <location>
        <begin position="551"/>
        <end position="573"/>
    </location>
</feature>
<dbReference type="InterPro" id="IPR020556">
    <property type="entry name" value="Amidase_CS"/>
</dbReference>
<reference evidence="8 9" key="1">
    <citation type="journal article" date="2008" name="Int. J. Syst. Evol. Microbiol.">
        <title>Nocardioides daphniae sp. nov., isolated from Daphnia cucullata (Crustacea: Cladocera).</title>
        <authorList>
            <person name="Toth E.M."/>
            <person name="Keki Z."/>
            <person name="Homonnay Z.G."/>
            <person name="Borsodi A.K."/>
            <person name="Marialigeti K."/>
            <person name="Schumann P."/>
        </authorList>
    </citation>
    <scope>NUCLEOTIDE SEQUENCE [LARGE SCALE GENOMIC DNA]</scope>
    <source>
        <strain evidence="8 9">JCM 16608</strain>
    </source>
</reference>
<keyword evidence="3 5" id="KW-1133">Transmembrane helix</keyword>
<dbReference type="OrthoDB" id="182039at2"/>
<evidence type="ECO:0000256" key="6">
    <source>
        <dbReference type="SAM" id="MobiDB-lite"/>
    </source>
</evidence>
<evidence type="ECO:0000256" key="5">
    <source>
        <dbReference type="RuleBase" id="RU363032"/>
    </source>
</evidence>
<dbReference type="SUPFAM" id="SSF161098">
    <property type="entry name" value="MetI-like"/>
    <property type="match status" value="2"/>
</dbReference>
<evidence type="ECO:0000256" key="1">
    <source>
        <dbReference type="ARBA" id="ARBA00004141"/>
    </source>
</evidence>
<feature type="region of interest" description="Disordered" evidence="6">
    <location>
        <begin position="270"/>
        <end position="346"/>
    </location>
</feature>
<dbReference type="AlphaFoldDB" id="A0A4P7UD15"/>
<dbReference type="CDD" id="cd06261">
    <property type="entry name" value="TM_PBP2"/>
    <property type="match status" value="2"/>
</dbReference>
<feature type="transmembrane region" description="Helical" evidence="5">
    <location>
        <begin position="214"/>
        <end position="239"/>
    </location>
</feature>
<evidence type="ECO:0000259" key="7">
    <source>
        <dbReference type="PROSITE" id="PS50928"/>
    </source>
</evidence>
<dbReference type="InterPro" id="IPR000120">
    <property type="entry name" value="Amidase"/>
</dbReference>
<dbReference type="Pfam" id="PF00528">
    <property type="entry name" value="BPD_transp_1"/>
    <property type="match status" value="2"/>
</dbReference>
<comment type="subcellular location">
    <subcellularLocation>
        <location evidence="5">Cell membrane</location>
        <topology evidence="5">Multi-pass membrane protein</topology>
    </subcellularLocation>
    <subcellularLocation>
        <location evidence="1">Membrane</location>
        <topology evidence="1">Multi-pass membrane protein</topology>
    </subcellularLocation>
</comment>
<dbReference type="InterPro" id="IPR000515">
    <property type="entry name" value="MetI-like"/>
</dbReference>
<dbReference type="SUPFAM" id="SSF75304">
    <property type="entry name" value="Amidase signature (AS) enzymes"/>
    <property type="match status" value="1"/>
</dbReference>
<dbReference type="InterPro" id="IPR035906">
    <property type="entry name" value="MetI-like_sf"/>
</dbReference>
<comment type="similarity">
    <text evidence="5">Belongs to the binding-protein-dependent transport system permease family.</text>
</comment>
<keyword evidence="5" id="KW-0813">Transport</keyword>
<feature type="transmembrane region" description="Helical" evidence="5">
    <location>
        <begin position="27"/>
        <end position="53"/>
    </location>
</feature>
<dbReference type="GO" id="GO:0055085">
    <property type="term" value="P:transmembrane transport"/>
    <property type="evidence" value="ECO:0007669"/>
    <property type="project" value="InterPro"/>
</dbReference>
<name>A0A4P7UD15_9ACTN</name>
<dbReference type="EMBL" id="CP038462">
    <property type="protein sequence ID" value="QCC78113.1"/>
    <property type="molecule type" value="Genomic_DNA"/>
</dbReference>
<dbReference type="GO" id="GO:0005886">
    <property type="term" value="C:plasma membrane"/>
    <property type="evidence" value="ECO:0007669"/>
    <property type="project" value="UniProtKB-SubCell"/>
</dbReference>
<keyword evidence="2 5" id="KW-0812">Transmembrane</keyword>
<dbReference type="PANTHER" id="PTHR11895">
    <property type="entry name" value="TRANSAMIDASE"/>
    <property type="match status" value="1"/>
</dbReference>
<feature type="transmembrane region" description="Helical" evidence="5">
    <location>
        <begin position="385"/>
        <end position="408"/>
    </location>
</feature>
<feature type="compositionally biased region" description="Low complexity" evidence="6">
    <location>
        <begin position="605"/>
        <end position="616"/>
    </location>
</feature>
<dbReference type="Pfam" id="PF01425">
    <property type="entry name" value="Amidase"/>
    <property type="match status" value="1"/>
</dbReference>
<evidence type="ECO:0000313" key="8">
    <source>
        <dbReference type="EMBL" id="QCC78113.1"/>
    </source>
</evidence>
<dbReference type="Gene3D" id="3.90.1300.10">
    <property type="entry name" value="Amidase signature (AS) domain"/>
    <property type="match status" value="1"/>
</dbReference>
<feature type="compositionally biased region" description="Basic and acidic residues" evidence="6">
    <location>
        <begin position="589"/>
        <end position="601"/>
    </location>
</feature>